<dbReference type="Proteomes" id="UP000217785">
    <property type="component" value="Unassembled WGS sequence"/>
</dbReference>
<dbReference type="RefSeq" id="WP_165912469.1">
    <property type="nucleotide sequence ID" value="NZ_BDUF01000095.1"/>
</dbReference>
<keyword evidence="3" id="KW-1185">Reference proteome</keyword>
<dbReference type="InterPro" id="IPR036411">
    <property type="entry name" value="TorD-like_sf"/>
</dbReference>
<dbReference type="GO" id="GO:0051131">
    <property type="term" value="P:chaperone-mediated protein complex assembly"/>
    <property type="evidence" value="ECO:0007669"/>
    <property type="project" value="InterPro"/>
</dbReference>
<dbReference type="GO" id="GO:0051082">
    <property type="term" value="F:unfolded protein binding"/>
    <property type="evidence" value="ECO:0007669"/>
    <property type="project" value="InterPro"/>
</dbReference>
<dbReference type="GO" id="GO:0016530">
    <property type="term" value="F:metallochaperone activity"/>
    <property type="evidence" value="ECO:0007669"/>
    <property type="project" value="TreeGrafter"/>
</dbReference>
<dbReference type="InterPro" id="IPR003765">
    <property type="entry name" value="NO3_reductase_chaperone_NarJ"/>
</dbReference>
<protein>
    <submittedName>
        <fullName evidence="2">Nitrate reductase molybdenum cofactor assembly chaperone</fullName>
    </submittedName>
</protein>
<name>A0A292YRK7_9BACL</name>
<evidence type="ECO:0000313" key="3">
    <source>
        <dbReference type="Proteomes" id="UP000217785"/>
    </source>
</evidence>
<gene>
    <name evidence="2" type="ORF">EFBL_3072</name>
</gene>
<proteinExistence type="predicted"/>
<dbReference type="InterPro" id="IPR020945">
    <property type="entry name" value="DMSO/NO3_reduct_chaperone"/>
</dbReference>
<dbReference type="SUPFAM" id="SSF89155">
    <property type="entry name" value="TorD-like"/>
    <property type="match status" value="1"/>
</dbReference>
<reference evidence="3" key="1">
    <citation type="submission" date="2017-07" db="EMBL/GenBank/DDBJ databases">
        <title>Draft genome sequence of Effusibacillus lacus strain skLN1.</title>
        <authorList>
            <person name="Watanabe M."/>
            <person name="Kojima H."/>
            <person name="Fukui M."/>
        </authorList>
    </citation>
    <scope>NUCLEOTIDE SEQUENCE [LARGE SCALE GENOMIC DNA]</scope>
    <source>
        <strain evidence="3">skLN1</strain>
    </source>
</reference>
<evidence type="ECO:0000313" key="2">
    <source>
        <dbReference type="EMBL" id="GAX91403.1"/>
    </source>
</evidence>
<dbReference type="PANTHER" id="PTHR43680:SF2">
    <property type="entry name" value="NITRATE REDUCTASE MOLYBDENUM COFACTOR ASSEMBLY CHAPERONE NARJ"/>
    <property type="match status" value="1"/>
</dbReference>
<comment type="caution">
    <text evidence="2">The sequence shown here is derived from an EMBL/GenBank/DDBJ whole genome shotgun (WGS) entry which is preliminary data.</text>
</comment>
<dbReference type="Pfam" id="PF02613">
    <property type="entry name" value="Nitrate_red_del"/>
    <property type="match status" value="1"/>
</dbReference>
<dbReference type="Gene3D" id="1.10.3480.10">
    <property type="entry name" value="TorD-like"/>
    <property type="match status" value="1"/>
</dbReference>
<accession>A0A292YRK7</accession>
<dbReference type="PANTHER" id="PTHR43680">
    <property type="entry name" value="NITRATE REDUCTASE MOLYBDENUM COFACTOR ASSEMBLY CHAPERONE"/>
    <property type="match status" value="1"/>
</dbReference>
<sequence>MTTFTSTPHSVTEIDVNRLTFQLVSLLLQYPDEEWLHPEELRELACQVENRPAAELINRFVSYLETEDLNDFTEKYVNTFDFNPKTNLYLTYSASGEERERGEVLVRIKEFYKEAGFEVSAEELPDYLPMILEFASVAPMEPTLKALKDFRQAIQNLQAELDKSGSPYAWLIQACLLEADRLDQLGGCQQ</sequence>
<dbReference type="GO" id="GO:0042128">
    <property type="term" value="P:nitrate assimilation"/>
    <property type="evidence" value="ECO:0007669"/>
    <property type="project" value="UniProtKB-KW"/>
</dbReference>
<evidence type="ECO:0000256" key="1">
    <source>
        <dbReference type="ARBA" id="ARBA00023063"/>
    </source>
</evidence>
<organism evidence="2 3">
    <name type="scientific">Effusibacillus lacus</name>
    <dbReference type="NCBI Taxonomy" id="1348429"/>
    <lineage>
        <taxon>Bacteria</taxon>
        <taxon>Bacillati</taxon>
        <taxon>Bacillota</taxon>
        <taxon>Bacilli</taxon>
        <taxon>Bacillales</taxon>
        <taxon>Alicyclobacillaceae</taxon>
        <taxon>Effusibacillus</taxon>
    </lineage>
</organism>
<dbReference type="EMBL" id="BDUF01000095">
    <property type="protein sequence ID" value="GAX91403.1"/>
    <property type="molecule type" value="Genomic_DNA"/>
</dbReference>
<dbReference type="AlphaFoldDB" id="A0A292YRK7"/>
<dbReference type="NCBIfam" id="TIGR00684">
    <property type="entry name" value="narJ"/>
    <property type="match status" value="1"/>
</dbReference>
<keyword evidence="1" id="KW-0534">Nitrate assimilation</keyword>